<protein>
    <submittedName>
        <fullName evidence="2">Putative orfan</fullName>
    </submittedName>
</protein>
<feature type="coiled-coil region" evidence="1">
    <location>
        <begin position="492"/>
        <end position="519"/>
    </location>
</feature>
<organism evidence="2">
    <name type="scientific">Edafosvirus sp</name>
    <dbReference type="NCBI Taxonomy" id="2487765"/>
    <lineage>
        <taxon>Viruses</taxon>
        <taxon>Varidnaviria</taxon>
        <taxon>Bamfordvirae</taxon>
        <taxon>Nucleocytoviricota</taxon>
        <taxon>Megaviricetes</taxon>
        <taxon>Imitervirales</taxon>
        <taxon>Mimiviridae</taxon>
        <taxon>Klosneuvirinae</taxon>
    </lineage>
</organism>
<proteinExistence type="predicted"/>
<evidence type="ECO:0000256" key="1">
    <source>
        <dbReference type="SAM" id="Coils"/>
    </source>
</evidence>
<sequence length="713" mass="82903">MDNYDIEYKTICDGSSSDRCSSLINNKNTIMKLNNDKIDQINRFVGIIGDYERGARYRLISEIAPYISNDAVFGASFFDEISKINSDAGTRLVKNFVYKNNKYYIERTKKSQTPGKKTPEVTRTDTILKTDIFGTGNLSISVLFNFLIKTGVSDSDKNIKISDVIAKIYPLQLHNHLSYEAIIAKDRKHPVGAVGESNAKIKRLENLMKIIFYKEALINCYIRDNIITPKISNTFVCTNDIYIAKGLPINYTFYKFMEQRDKINPNSKKISKNWMNTPNSFMFDEVFKQSNFGFIEMEKADFTLHDINTTRGFDLGMLFEIFYTKLCLVHLCNIYITDDHFNNIMVKFTEKIRKYEITRRGTKYTFYVNNNYIIKYIDMERFENCKDKNIFIDTATDRVYNDYRGGYGINLTDGVETNILRYMYARIEKLQLNNIDTFCDFMQRCLPEKYQKLDIDKLRTERGLDKSKQMSIPDIKKEALEKLVETEKKDINSKLLKQINDLKEQVKKLQEEKKISDSNIVIVKENIKNTIEMKKLREQNVLGTSEIKSLESTIAKLGDVDVQKNREKKMATEGKNLIEQIKKIKADVVRLDAERVKKINELLQRMDKEKGPEIEKEIIEKRDKLEQEELKQLNDMIETYSINLDVEPKTFLNDFNKDTQIPIEIPYKPLKLHLTLPPQETIIPPPRVLPGTATPGVLTGGTKICKLKVWDKL</sequence>
<reference evidence="2" key="1">
    <citation type="submission" date="2018-10" db="EMBL/GenBank/DDBJ databases">
        <title>Hidden diversity of soil giant viruses.</title>
        <authorList>
            <person name="Schulz F."/>
            <person name="Alteio L."/>
            <person name="Goudeau D."/>
            <person name="Ryan E.M."/>
            <person name="Malmstrom R.R."/>
            <person name="Blanchard J."/>
            <person name="Woyke T."/>
        </authorList>
    </citation>
    <scope>NUCLEOTIDE SEQUENCE</scope>
    <source>
        <strain evidence="2">EDV1</strain>
    </source>
</reference>
<gene>
    <name evidence="2" type="ORF">Edafosvirus22_5</name>
</gene>
<evidence type="ECO:0000313" key="2">
    <source>
        <dbReference type="EMBL" id="AYV78648.1"/>
    </source>
</evidence>
<name>A0A3G4ZUS1_9VIRU</name>
<accession>A0A3G4ZUS1</accession>
<dbReference type="EMBL" id="MK072087">
    <property type="protein sequence ID" value="AYV78648.1"/>
    <property type="molecule type" value="Genomic_DNA"/>
</dbReference>
<keyword evidence="1" id="KW-0175">Coiled coil</keyword>